<protein>
    <submittedName>
        <fullName evidence="1">Uncharacterized protein</fullName>
    </submittedName>
</protein>
<evidence type="ECO:0000313" key="1">
    <source>
        <dbReference type="EMBL" id="GIY92046.1"/>
    </source>
</evidence>
<keyword evidence="2" id="KW-1185">Reference proteome</keyword>
<name>A0AAV4X9V1_CAEEX</name>
<dbReference type="EMBL" id="BPLR01000086">
    <property type="protein sequence ID" value="GIY92046.1"/>
    <property type="molecule type" value="Genomic_DNA"/>
</dbReference>
<gene>
    <name evidence="1" type="ORF">CEXT_374731</name>
</gene>
<comment type="caution">
    <text evidence="1">The sequence shown here is derived from an EMBL/GenBank/DDBJ whole genome shotgun (WGS) entry which is preliminary data.</text>
</comment>
<dbReference type="AlphaFoldDB" id="A0AAV4X9V1"/>
<organism evidence="1 2">
    <name type="scientific">Caerostris extrusa</name>
    <name type="common">Bark spider</name>
    <name type="synonym">Caerostris bankana</name>
    <dbReference type="NCBI Taxonomy" id="172846"/>
    <lineage>
        <taxon>Eukaryota</taxon>
        <taxon>Metazoa</taxon>
        <taxon>Ecdysozoa</taxon>
        <taxon>Arthropoda</taxon>
        <taxon>Chelicerata</taxon>
        <taxon>Arachnida</taxon>
        <taxon>Araneae</taxon>
        <taxon>Araneomorphae</taxon>
        <taxon>Entelegynae</taxon>
        <taxon>Araneoidea</taxon>
        <taxon>Araneidae</taxon>
        <taxon>Caerostris</taxon>
    </lineage>
</organism>
<accession>A0AAV4X9V1</accession>
<sequence>MFESSIESIKGQKSRRDTTKTRWTYYEVKNYLEAVRKRKLAPLAVFSRHCSLLIVPLVSINDALVSHQYFHLFLEKPETDLKELKK</sequence>
<proteinExistence type="predicted"/>
<evidence type="ECO:0000313" key="2">
    <source>
        <dbReference type="Proteomes" id="UP001054945"/>
    </source>
</evidence>
<dbReference type="Proteomes" id="UP001054945">
    <property type="component" value="Unassembled WGS sequence"/>
</dbReference>
<reference evidence="1 2" key="1">
    <citation type="submission" date="2021-06" db="EMBL/GenBank/DDBJ databases">
        <title>Caerostris extrusa draft genome.</title>
        <authorList>
            <person name="Kono N."/>
            <person name="Arakawa K."/>
        </authorList>
    </citation>
    <scope>NUCLEOTIDE SEQUENCE [LARGE SCALE GENOMIC DNA]</scope>
</reference>